<keyword evidence="1" id="KW-1133">Transmembrane helix</keyword>
<dbReference type="SMART" id="SM00564">
    <property type="entry name" value="PQQ"/>
    <property type="match status" value="6"/>
</dbReference>
<feature type="transmembrane region" description="Helical" evidence="1">
    <location>
        <begin position="12"/>
        <end position="31"/>
    </location>
</feature>
<dbReference type="SUPFAM" id="SSF50998">
    <property type="entry name" value="Quinoprotein alcohol dehydrogenase-like"/>
    <property type="match status" value="2"/>
</dbReference>
<name>A0A6I1EBN2_9FLAO</name>
<proteinExistence type="predicted"/>
<dbReference type="Pfam" id="PF13360">
    <property type="entry name" value="PQQ_2"/>
    <property type="match status" value="2"/>
</dbReference>
<dbReference type="InterPro" id="IPR002372">
    <property type="entry name" value="PQQ_rpt_dom"/>
</dbReference>
<keyword evidence="1" id="KW-0472">Membrane</keyword>
<dbReference type="InterPro" id="IPR011047">
    <property type="entry name" value="Quinoprotein_ADH-like_sf"/>
</dbReference>
<evidence type="ECO:0000259" key="2">
    <source>
        <dbReference type="Pfam" id="PF13360"/>
    </source>
</evidence>
<dbReference type="OrthoDB" id="7012117at2"/>
<dbReference type="Gene3D" id="2.60.40.2340">
    <property type="match status" value="1"/>
</dbReference>
<sequence length="565" mass="63156">MRHSINRKAFLLKSLTDLFSIIFFLSITVLISSCNKDEIKSSDNSISKFQLQINGNTYSSQINSENGKITIEFEGDLPTSLTPIIEYSNKATIIPNPETPQDFNNIVRYTVTAENGLERYYTVVVNSNLGLNNSPPGEMQFLGVEFIGREFTIDWTDAEDSDAISYIVYKNEVKVGELSESEITIPYSYNSIEKIIIFATDKNGGTSKLEVDIETPTSELLFVKNFSGVLYAIDTKLQDILWVGKSLDNFYAPVFHENKVLSSWDKKLIGLDLLTGKEVQVYDSITSNNYSGYADPLVDNDLNTIYFKEYGSLYSINSKDGSENWKTYVSNISSTITPSTMTESHLYTLVGRRDILFSINKFNGSIEWQYNLKSFPSGAVPFYRRTPIVIGQSIIFGDDGNVYSLNKDTGEENWVLTIRNPSSFTFYNQQLIVMGLYAIYGINPINGSILWEKELTWGTVSTPFLENETLYMGITGNGVGSIIALDANNGNELWKRDVSGSVVAAPVVFENKLYVCHNEGTLLCLDATSGNTLWQMTIGDYVITSPSFVKGNGDIIVYPNIIGFN</sequence>
<gene>
    <name evidence="3" type="ORF">F8C76_06725</name>
</gene>
<feature type="domain" description="Pyrrolo-quinoline quinone repeat" evidence="2">
    <location>
        <begin position="219"/>
        <end position="330"/>
    </location>
</feature>
<accession>A0A6I1EBN2</accession>
<dbReference type="AlphaFoldDB" id="A0A6I1EBN2"/>
<feature type="domain" description="Pyrrolo-quinoline quinone repeat" evidence="2">
    <location>
        <begin position="439"/>
        <end position="535"/>
    </location>
</feature>
<dbReference type="InterPro" id="IPR018391">
    <property type="entry name" value="PQQ_b-propeller_rpt"/>
</dbReference>
<dbReference type="RefSeq" id="WP_152131014.1">
    <property type="nucleotide sequence ID" value="NZ_WELG01000001.1"/>
</dbReference>
<dbReference type="PANTHER" id="PTHR34512:SF30">
    <property type="entry name" value="OUTER MEMBRANE PROTEIN ASSEMBLY FACTOR BAMB"/>
    <property type="match status" value="1"/>
</dbReference>
<dbReference type="Proteomes" id="UP000429785">
    <property type="component" value="Unassembled WGS sequence"/>
</dbReference>
<evidence type="ECO:0000313" key="4">
    <source>
        <dbReference type="Proteomes" id="UP000429785"/>
    </source>
</evidence>
<organism evidence="3 4">
    <name type="scientific">Flagellimonas olearia</name>
    <dbReference type="NCBI Taxonomy" id="552546"/>
    <lineage>
        <taxon>Bacteria</taxon>
        <taxon>Pseudomonadati</taxon>
        <taxon>Bacteroidota</taxon>
        <taxon>Flavobacteriia</taxon>
        <taxon>Flavobacteriales</taxon>
        <taxon>Flavobacteriaceae</taxon>
        <taxon>Flagellimonas</taxon>
    </lineage>
</organism>
<dbReference type="PANTHER" id="PTHR34512">
    <property type="entry name" value="CELL SURFACE PROTEIN"/>
    <property type="match status" value="1"/>
</dbReference>
<keyword evidence="1" id="KW-0812">Transmembrane</keyword>
<dbReference type="EMBL" id="WELG01000001">
    <property type="protein sequence ID" value="KAB7531184.1"/>
    <property type="molecule type" value="Genomic_DNA"/>
</dbReference>
<dbReference type="InterPro" id="IPR015943">
    <property type="entry name" value="WD40/YVTN_repeat-like_dom_sf"/>
</dbReference>
<evidence type="ECO:0000313" key="3">
    <source>
        <dbReference type="EMBL" id="KAB7531184.1"/>
    </source>
</evidence>
<protein>
    <submittedName>
        <fullName evidence="3">PQQ-binding-like beta-propeller repeat protein</fullName>
    </submittedName>
</protein>
<evidence type="ECO:0000256" key="1">
    <source>
        <dbReference type="SAM" id="Phobius"/>
    </source>
</evidence>
<dbReference type="PROSITE" id="PS51257">
    <property type="entry name" value="PROKAR_LIPOPROTEIN"/>
    <property type="match status" value="1"/>
</dbReference>
<comment type="caution">
    <text evidence="3">The sequence shown here is derived from an EMBL/GenBank/DDBJ whole genome shotgun (WGS) entry which is preliminary data.</text>
</comment>
<reference evidence="3 4" key="1">
    <citation type="submission" date="2019-10" db="EMBL/GenBank/DDBJ databases">
        <title>Muricauda olearia CL-SS4 JCM15563 genome.</title>
        <authorList>
            <person name="Liu L."/>
        </authorList>
    </citation>
    <scope>NUCLEOTIDE SEQUENCE [LARGE SCALE GENOMIC DNA]</scope>
    <source>
        <strain evidence="3 4">CL-SS4</strain>
    </source>
</reference>
<dbReference type="Gene3D" id="2.130.10.10">
    <property type="entry name" value="YVTN repeat-like/Quinoprotein amine dehydrogenase"/>
    <property type="match status" value="2"/>
</dbReference>